<evidence type="ECO:0000313" key="2">
    <source>
        <dbReference type="EMBL" id="WQG92662.1"/>
    </source>
</evidence>
<dbReference type="Pfam" id="PF03237">
    <property type="entry name" value="Terminase_6N"/>
    <property type="match status" value="1"/>
</dbReference>
<dbReference type="Proteomes" id="UP000183788">
    <property type="component" value="Unassembled WGS sequence"/>
</dbReference>
<dbReference type="Proteomes" id="UP001326715">
    <property type="component" value="Chromosome"/>
</dbReference>
<keyword evidence="5" id="KW-1185">Reference proteome</keyword>
<organism evidence="1 4">
    <name type="scientific">Chitinophaga sancti</name>
    <dbReference type="NCBI Taxonomy" id="1004"/>
    <lineage>
        <taxon>Bacteria</taxon>
        <taxon>Pseudomonadati</taxon>
        <taxon>Bacteroidota</taxon>
        <taxon>Chitinophagia</taxon>
        <taxon>Chitinophagales</taxon>
        <taxon>Chitinophagaceae</taxon>
        <taxon>Chitinophaga</taxon>
    </lineage>
</organism>
<dbReference type="Gene3D" id="3.40.50.300">
    <property type="entry name" value="P-loop containing nucleotide triphosphate hydrolases"/>
    <property type="match status" value="1"/>
</dbReference>
<reference evidence="1 4" key="1">
    <citation type="submission" date="2016-11" db="EMBL/GenBank/DDBJ databases">
        <authorList>
            <person name="Jaros S."/>
            <person name="Januszkiewicz K."/>
            <person name="Wedrychowicz H."/>
        </authorList>
    </citation>
    <scope>NUCLEOTIDE SEQUENCE [LARGE SCALE GENOMIC DNA]</scope>
    <source>
        <strain evidence="1 4">DSM 784</strain>
    </source>
</reference>
<dbReference type="Gene3D" id="3.30.420.240">
    <property type="match status" value="1"/>
</dbReference>
<name>A0A1K1T391_9BACT</name>
<dbReference type="EMBL" id="CP140154">
    <property type="protein sequence ID" value="WQG92662.1"/>
    <property type="molecule type" value="Genomic_DNA"/>
</dbReference>
<dbReference type="InterPro" id="IPR027417">
    <property type="entry name" value="P-loop_NTPase"/>
</dbReference>
<dbReference type="STRING" id="1004.SAMN05661012_06712"/>
<accession>A0A1K1T391</accession>
<proteinExistence type="predicted"/>
<evidence type="ECO:0000313" key="4">
    <source>
        <dbReference type="Proteomes" id="UP000183788"/>
    </source>
</evidence>
<gene>
    <name evidence="1" type="ORF">SAMN05661012_06712</name>
    <name evidence="2" type="ORF">SR876_14180</name>
    <name evidence="3" type="ORF">SR876_15940</name>
</gene>
<dbReference type="EMBL" id="CP140154">
    <property type="protein sequence ID" value="WQG93012.1"/>
    <property type="molecule type" value="Genomic_DNA"/>
</dbReference>
<dbReference type="RefSeq" id="WP_072366742.1">
    <property type="nucleotide sequence ID" value="NZ_CP139972.1"/>
</dbReference>
<evidence type="ECO:0000313" key="1">
    <source>
        <dbReference type="EMBL" id="SFW90996.1"/>
    </source>
</evidence>
<evidence type="ECO:0000313" key="5">
    <source>
        <dbReference type="Proteomes" id="UP001326715"/>
    </source>
</evidence>
<dbReference type="OrthoDB" id="6605127at2"/>
<reference evidence="2 5" key="2">
    <citation type="submission" date="2023-11" db="EMBL/GenBank/DDBJ databases">
        <title>MicrobeMod: A computational toolkit for identifying prokaryotic methylation and restriction-modification with nanopore sequencing.</title>
        <authorList>
            <person name="Crits-Christoph A."/>
            <person name="Kang S.C."/>
            <person name="Lee H."/>
            <person name="Ostrov N."/>
        </authorList>
    </citation>
    <scope>NUCLEOTIDE SEQUENCE [LARGE SCALE GENOMIC DNA]</scope>
    <source>
        <strain evidence="2 5">ATCC 23090</strain>
    </source>
</reference>
<dbReference type="AlphaFoldDB" id="A0A1K1T391"/>
<evidence type="ECO:0000313" key="3">
    <source>
        <dbReference type="EMBL" id="WQG93012.1"/>
    </source>
</evidence>
<protein>
    <submittedName>
        <fullName evidence="2">Terminase family protein</fullName>
    </submittedName>
    <submittedName>
        <fullName evidence="1">Terminase-like family protein</fullName>
    </submittedName>
</protein>
<dbReference type="EMBL" id="FPIZ01000059">
    <property type="protein sequence ID" value="SFW90996.1"/>
    <property type="molecule type" value="Genomic_DNA"/>
</dbReference>
<sequence>MYEEEITPIRIQLKRPHVNQQKILSSNSRFKVICAGRRFGKSDLAQIASVTRMLSAPKTFVGYVAPNFDLCKKFFKEFVESLPAQLIKSENKAELQIEFINQSFIKFHSGEALQSFRSRKYHLVIIDEAAFIPDLKDAYEQSIRPTLTDFRGQCIFISTPRGENYFSALFHKGLRNEDGYESFHFTSYDNPFISPEEIDEAQNTLPSEVFKQEFLAEPSSNSGSPFGGQSTINKNVVSTLSNNEPICFGIDLGKSIDHSCIIGLDNEKKMAYFDRFRMDWNITKQRIKSLNLRYPKAHYVIDATGLGSPIVDDLQLAGINNLVPFKFTGTSKPQIILELILAVEKGEITYNEITAKEMSVFEFTTTASGHIRYSAASGYNDDTIASLAMANSYHKHCRRISDWKLYRC</sequence>